<evidence type="ECO:0000313" key="3">
    <source>
        <dbReference type="Proteomes" id="UP000074382"/>
    </source>
</evidence>
<protein>
    <recommendedName>
        <fullName evidence="4">DUF4232 domain-containing protein</fullName>
    </recommendedName>
</protein>
<evidence type="ECO:0000313" key="2">
    <source>
        <dbReference type="EMBL" id="KUP95543.1"/>
    </source>
</evidence>
<dbReference type="EMBL" id="LGEM01000121">
    <property type="protein sequence ID" value="KUP95543.1"/>
    <property type="molecule type" value="Genomic_DNA"/>
</dbReference>
<keyword evidence="3" id="KW-1185">Reference proteome</keyword>
<feature type="compositionally biased region" description="Polar residues" evidence="1">
    <location>
        <begin position="44"/>
        <end position="59"/>
    </location>
</feature>
<feature type="region of interest" description="Disordered" evidence="1">
    <location>
        <begin position="35"/>
        <end position="132"/>
    </location>
</feature>
<dbReference type="AlphaFoldDB" id="A0A147KE29"/>
<dbReference type="STRING" id="665004.AC529_17060"/>
<accession>A0A147KE29</accession>
<feature type="compositionally biased region" description="Gly residues" evidence="1">
    <location>
        <begin position="93"/>
        <end position="124"/>
    </location>
</feature>
<sequence length="255" mass="26282">MASGPVSRATYWRRRVFLLVGVLAVLTLIAYACRPSSDEGDPVSSASTDSSAEPQTTPDSGEGTDPSIPASPSAEADDADDSDGGDEADGANGSAGGGSGGGQGVAPAGGAGANAVPQGGGGGSRPAAAPCHPEDVVVSVESDREDYAAGVEPVFTFSLVNIGPSVCTAEVGTKTVELRITSGEDRIWSSTDCVEATAEPVELRRGVPHDVEITWNRTRSWKDCRESVVHARPGTYVAKPYSDYETEGKQVFRLH</sequence>
<evidence type="ECO:0000256" key="1">
    <source>
        <dbReference type="SAM" id="MobiDB-lite"/>
    </source>
</evidence>
<organism evidence="2 3">
    <name type="scientific">Thermobifida cellulosilytica TB100</name>
    <dbReference type="NCBI Taxonomy" id="665004"/>
    <lineage>
        <taxon>Bacteria</taxon>
        <taxon>Bacillati</taxon>
        <taxon>Actinomycetota</taxon>
        <taxon>Actinomycetes</taxon>
        <taxon>Streptosporangiales</taxon>
        <taxon>Nocardiopsidaceae</taxon>
        <taxon>Thermobifida</taxon>
    </lineage>
</organism>
<comment type="caution">
    <text evidence="2">The sequence shown here is derived from an EMBL/GenBank/DDBJ whole genome shotgun (WGS) entry which is preliminary data.</text>
</comment>
<reference evidence="3" key="1">
    <citation type="journal article" date="2017" name="Acta Aliment.">
        <title>Plant polysaccharide degrading enzyme system of Thermpbifida cellulosilytica TB100 revealed by de novo genome project data.</title>
        <authorList>
            <person name="Toth A."/>
            <person name="Baka E."/>
            <person name="Luzics S."/>
            <person name="Bata-Vidacs I."/>
            <person name="Nagy I."/>
            <person name="Balint B."/>
            <person name="Herceg R."/>
            <person name="Olasz F."/>
            <person name="Wilk T."/>
            <person name="Nagy T."/>
            <person name="Kriszt B."/>
            <person name="Nagy I."/>
            <person name="Kukolya J."/>
        </authorList>
    </citation>
    <scope>NUCLEOTIDE SEQUENCE [LARGE SCALE GENOMIC DNA]</scope>
    <source>
        <strain evidence="3">TB100</strain>
    </source>
</reference>
<feature type="compositionally biased region" description="Acidic residues" evidence="1">
    <location>
        <begin position="75"/>
        <end position="89"/>
    </location>
</feature>
<dbReference type="Proteomes" id="UP000074382">
    <property type="component" value="Unassembled WGS sequence"/>
</dbReference>
<evidence type="ECO:0008006" key="4">
    <source>
        <dbReference type="Google" id="ProtNLM"/>
    </source>
</evidence>
<proteinExistence type="predicted"/>
<dbReference type="OrthoDB" id="5189092at2"/>
<dbReference type="PATRIC" id="fig|665004.4.peg.2408"/>
<name>A0A147KE29_THECS</name>
<gene>
    <name evidence="2" type="ORF">AC529_17060</name>
</gene>